<name>A0ACB7RP17_HYAAI</name>
<keyword evidence="2" id="KW-1185">Reference proteome</keyword>
<reference evidence="1" key="1">
    <citation type="submission" date="2020-05" db="EMBL/GenBank/DDBJ databases">
        <title>Large-scale comparative analyses of tick genomes elucidate their genetic diversity and vector capacities.</title>
        <authorList>
            <person name="Jia N."/>
            <person name="Wang J."/>
            <person name="Shi W."/>
            <person name="Du L."/>
            <person name="Sun Y."/>
            <person name="Zhan W."/>
            <person name="Jiang J."/>
            <person name="Wang Q."/>
            <person name="Zhang B."/>
            <person name="Ji P."/>
            <person name="Sakyi L.B."/>
            <person name="Cui X."/>
            <person name="Yuan T."/>
            <person name="Jiang B."/>
            <person name="Yang W."/>
            <person name="Lam T.T.-Y."/>
            <person name="Chang Q."/>
            <person name="Ding S."/>
            <person name="Wang X."/>
            <person name="Zhu J."/>
            <person name="Ruan X."/>
            <person name="Zhao L."/>
            <person name="Wei J."/>
            <person name="Que T."/>
            <person name="Du C."/>
            <person name="Cheng J."/>
            <person name="Dai P."/>
            <person name="Han X."/>
            <person name="Huang E."/>
            <person name="Gao Y."/>
            <person name="Liu J."/>
            <person name="Shao H."/>
            <person name="Ye R."/>
            <person name="Li L."/>
            <person name="Wei W."/>
            <person name="Wang X."/>
            <person name="Wang C."/>
            <person name="Yang T."/>
            <person name="Huo Q."/>
            <person name="Li W."/>
            <person name="Guo W."/>
            <person name="Chen H."/>
            <person name="Zhou L."/>
            <person name="Ni X."/>
            <person name="Tian J."/>
            <person name="Zhou Y."/>
            <person name="Sheng Y."/>
            <person name="Liu T."/>
            <person name="Pan Y."/>
            <person name="Xia L."/>
            <person name="Li J."/>
            <person name="Zhao F."/>
            <person name="Cao W."/>
        </authorList>
    </citation>
    <scope>NUCLEOTIDE SEQUENCE</scope>
    <source>
        <strain evidence="1">Hyas-2018</strain>
    </source>
</reference>
<organism evidence="1 2">
    <name type="scientific">Hyalomma asiaticum</name>
    <name type="common">Tick</name>
    <dbReference type="NCBI Taxonomy" id="266040"/>
    <lineage>
        <taxon>Eukaryota</taxon>
        <taxon>Metazoa</taxon>
        <taxon>Ecdysozoa</taxon>
        <taxon>Arthropoda</taxon>
        <taxon>Chelicerata</taxon>
        <taxon>Arachnida</taxon>
        <taxon>Acari</taxon>
        <taxon>Parasitiformes</taxon>
        <taxon>Ixodida</taxon>
        <taxon>Ixodoidea</taxon>
        <taxon>Ixodidae</taxon>
        <taxon>Hyalomminae</taxon>
        <taxon>Hyalomma</taxon>
    </lineage>
</organism>
<dbReference type="Proteomes" id="UP000821845">
    <property type="component" value="Chromosome 8"/>
</dbReference>
<dbReference type="EMBL" id="CM023488">
    <property type="protein sequence ID" value="KAH6924406.1"/>
    <property type="molecule type" value="Genomic_DNA"/>
</dbReference>
<protein>
    <submittedName>
        <fullName evidence="1">Uncharacterized protein</fullName>
    </submittedName>
</protein>
<accession>A0ACB7RP17</accession>
<evidence type="ECO:0000313" key="1">
    <source>
        <dbReference type="EMBL" id="KAH6924406.1"/>
    </source>
</evidence>
<comment type="caution">
    <text evidence="1">The sequence shown here is derived from an EMBL/GenBank/DDBJ whole genome shotgun (WGS) entry which is preliminary data.</text>
</comment>
<gene>
    <name evidence="1" type="ORF">HPB50_016700</name>
</gene>
<proteinExistence type="predicted"/>
<sequence length="88" mass="10178">MAATSPKFVRHAKLMSISLANLSEELEKELAHGICGRQSLRLSLRLSCRLIMGLWALYRKKATLTRAKAERCLRMLIRRRQLKARDIE</sequence>
<evidence type="ECO:0000313" key="2">
    <source>
        <dbReference type="Proteomes" id="UP000821845"/>
    </source>
</evidence>